<evidence type="ECO:0000313" key="2">
    <source>
        <dbReference type="EMBL" id="KUI53713.1"/>
    </source>
</evidence>
<gene>
    <name evidence="2" type="ORF">VP1G_01142</name>
</gene>
<dbReference type="GO" id="GO:0005737">
    <property type="term" value="C:cytoplasm"/>
    <property type="evidence" value="ECO:0007669"/>
    <property type="project" value="TreeGrafter"/>
</dbReference>
<name>A0A194UPZ4_CYTMA</name>
<sequence length="257" mass="28150">MGADKTIILVTGANSGIGYETVVALATASADFHILLGCRSVEKGEKALKDIQSEYGNLKGTISVLQIDVTEQSSIEAAKKHIEQQFGKLDILINNAGILVYQPELDTLTALRRSFETNVFAQMMVTETLEPLLKKSAKPYVVYVSSEMGSVTNRLDPEFKYRQIRGEPYRMSKAALNMLAACHRYNYTEWGCRVLSFNPGWCVSNLTGAKGREMRIKAGARDPKEPAAALAEIALGKRDADIEKNGMVDVDGGVGPW</sequence>
<organism evidence="2 3">
    <name type="scientific">Cytospora mali</name>
    <name type="common">Apple Valsa canker fungus</name>
    <name type="synonym">Valsa mali</name>
    <dbReference type="NCBI Taxonomy" id="578113"/>
    <lineage>
        <taxon>Eukaryota</taxon>
        <taxon>Fungi</taxon>
        <taxon>Dikarya</taxon>
        <taxon>Ascomycota</taxon>
        <taxon>Pezizomycotina</taxon>
        <taxon>Sordariomycetes</taxon>
        <taxon>Sordariomycetidae</taxon>
        <taxon>Diaporthales</taxon>
        <taxon>Cytosporaceae</taxon>
        <taxon>Cytospora</taxon>
    </lineage>
</organism>
<evidence type="ECO:0000256" key="1">
    <source>
        <dbReference type="ARBA" id="ARBA00006484"/>
    </source>
</evidence>
<comment type="similarity">
    <text evidence="1">Belongs to the short-chain dehydrogenases/reductases (SDR) family.</text>
</comment>
<dbReference type="SUPFAM" id="SSF51735">
    <property type="entry name" value="NAD(P)-binding Rossmann-fold domains"/>
    <property type="match status" value="1"/>
</dbReference>
<dbReference type="InterPro" id="IPR002347">
    <property type="entry name" value="SDR_fam"/>
</dbReference>
<dbReference type="PANTHER" id="PTHR43544">
    <property type="entry name" value="SHORT-CHAIN DEHYDROGENASE/REDUCTASE"/>
    <property type="match status" value="1"/>
</dbReference>
<dbReference type="EMBL" id="KN714670">
    <property type="protein sequence ID" value="KUI53713.1"/>
    <property type="molecule type" value="Genomic_DNA"/>
</dbReference>
<dbReference type="PRINTS" id="PR00081">
    <property type="entry name" value="GDHRDH"/>
</dbReference>
<dbReference type="OrthoDB" id="1933717at2759"/>
<dbReference type="GO" id="GO:0016491">
    <property type="term" value="F:oxidoreductase activity"/>
    <property type="evidence" value="ECO:0007669"/>
    <property type="project" value="TreeGrafter"/>
</dbReference>
<dbReference type="InterPro" id="IPR036291">
    <property type="entry name" value="NAD(P)-bd_dom_sf"/>
</dbReference>
<dbReference type="InterPro" id="IPR051468">
    <property type="entry name" value="Fungal_SecMetab_SDRs"/>
</dbReference>
<dbReference type="Gene3D" id="3.40.50.720">
    <property type="entry name" value="NAD(P)-binding Rossmann-like Domain"/>
    <property type="match status" value="1"/>
</dbReference>
<dbReference type="Proteomes" id="UP000078576">
    <property type="component" value="Unassembled WGS sequence"/>
</dbReference>
<reference evidence="3" key="1">
    <citation type="submission" date="2014-12" db="EMBL/GenBank/DDBJ databases">
        <title>Genome Sequence of Valsa Canker Pathogens Uncovers a Specific Adaption of Colonization on Woody Bark.</title>
        <authorList>
            <person name="Yin Z."/>
            <person name="Liu H."/>
            <person name="Gao X."/>
            <person name="Li Z."/>
            <person name="Song N."/>
            <person name="Ke X."/>
            <person name="Dai Q."/>
            <person name="Wu Y."/>
            <person name="Sun Y."/>
            <person name="Xu J.-R."/>
            <person name="Kang Z.K."/>
            <person name="Wang L."/>
            <person name="Huang L."/>
        </authorList>
    </citation>
    <scope>NUCLEOTIDE SEQUENCE [LARGE SCALE GENOMIC DNA]</scope>
    <source>
        <strain evidence="3">SXYL134</strain>
    </source>
</reference>
<dbReference type="GO" id="GO:0019748">
    <property type="term" value="P:secondary metabolic process"/>
    <property type="evidence" value="ECO:0007669"/>
    <property type="project" value="TreeGrafter"/>
</dbReference>
<dbReference type="PANTHER" id="PTHR43544:SF32">
    <property type="entry name" value="CHAIN DEHYDROGENASE, PUTATIVE (AFU_ORTHOLOGUE AFUA_5G01530)-RELATED"/>
    <property type="match status" value="1"/>
</dbReference>
<proteinExistence type="inferred from homology"/>
<protein>
    <submittedName>
        <fullName evidence="2">Dehydrogenase/reductase SDR family member 7B</fullName>
    </submittedName>
</protein>
<dbReference type="AlphaFoldDB" id="A0A194UPZ4"/>
<dbReference type="STRING" id="694573.A0A194UPZ4"/>
<accession>A0A194UPZ4</accession>
<evidence type="ECO:0000313" key="3">
    <source>
        <dbReference type="Proteomes" id="UP000078576"/>
    </source>
</evidence>
<keyword evidence="3" id="KW-1185">Reference proteome</keyword>
<dbReference type="Pfam" id="PF00106">
    <property type="entry name" value="adh_short"/>
    <property type="match status" value="1"/>
</dbReference>